<dbReference type="GeneID" id="111023419"/>
<name>A0A6J1DV96_MOMCH</name>
<dbReference type="AlphaFoldDB" id="A0A6J1DV96"/>
<dbReference type="RefSeq" id="XP_022156541.1">
    <property type="nucleotide sequence ID" value="XM_022300849.1"/>
</dbReference>
<evidence type="ECO:0000313" key="1">
    <source>
        <dbReference type="Proteomes" id="UP000504603"/>
    </source>
</evidence>
<dbReference type="KEGG" id="mcha:111023419"/>
<accession>A0A6J1DV96</accession>
<evidence type="ECO:0000313" key="2">
    <source>
        <dbReference type="RefSeq" id="XP_022156541.1"/>
    </source>
</evidence>
<dbReference type="GO" id="GO:0010274">
    <property type="term" value="P:hydrotropism"/>
    <property type="evidence" value="ECO:0007669"/>
    <property type="project" value="InterPro"/>
</dbReference>
<proteinExistence type="predicted"/>
<dbReference type="Pfam" id="PF04759">
    <property type="entry name" value="DUF617"/>
    <property type="match status" value="1"/>
</dbReference>
<dbReference type="OrthoDB" id="1859415at2759"/>
<dbReference type="PANTHER" id="PTHR31696:SF14">
    <property type="entry name" value="PROTEIN MIZU-KUSSEI 1"/>
    <property type="match status" value="1"/>
</dbReference>
<dbReference type="InterPro" id="IPR006460">
    <property type="entry name" value="MIZ1-like_pln"/>
</dbReference>
<sequence>MKTIMANSPHDSSFSFSRRYLFHYWKNYHKDHQDQEEDGDGRQMLSFNPPGPRLGSVSAVSKLRWGLGKKRSGRVVVGTIFGQRRGHVHFSLQEEASAKPTFLIEVAMPTSALVREMASGVARMALECEKTKTKTTTKKMKKVKLGEEAIWRAYCNGKKYGWANRLECGAEEWRVLRAVGPITVGAGVLPLLEEEGAEAGSGPGEVMFMRAKFERVVGSSDSEAFYMINPDGVGGPDLTIFLLRV</sequence>
<dbReference type="NCBIfam" id="TIGR01570">
    <property type="entry name" value="A_thal_3588"/>
    <property type="match status" value="1"/>
</dbReference>
<protein>
    <submittedName>
        <fullName evidence="2">Protein MIZU-KUSSEI 1-like</fullName>
    </submittedName>
</protein>
<dbReference type="Proteomes" id="UP000504603">
    <property type="component" value="Unplaced"/>
</dbReference>
<organism evidence="1 2">
    <name type="scientific">Momordica charantia</name>
    <name type="common">Bitter gourd</name>
    <name type="synonym">Balsam pear</name>
    <dbReference type="NCBI Taxonomy" id="3673"/>
    <lineage>
        <taxon>Eukaryota</taxon>
        <taxon>Viridiplantae</taxon>
        <taxon>Streptophyta</taxon>
        <taxon>Embryophyta</taxon>
        <taxon>Tracheophyta</taxon>
        <taxon>Spermatophyta</taxon>
        <taxon>Magnoliopsida</taxon>
        <taxon>eudicotyledons</taxon>
        <taxon>Gunneridae</taxon>
        <taxon>Pentapetalae</taxon>
        <taxon>rosids</taxon>
        <taxon>fabids</taxon>
        <taxon>Cucurbitales</taxon>
        <taxon>Cucurbitaceae</taxon>
        <taxon>Momordiceae</taxon>
        <taxon>Momordica</taxon>
    </lineage>
</organism>
<reference evidence="2" key="1">
    <citation type="submission" date="2025-08" db="UniProtKB">
        <authorList>
            <consortium name="RefSeq"/>
        </authorList>
    </citation>
    <scope>IDENTIFICATION</scope>
    <source>
        <strain evidence="2">OHB3-1</strain>
    </source>
</reference>
<dbReference type="PANTHER" id="PTHR31696">
    <property type="entry name" value="PROTEIN MIZU-KUSSEI 1"/>
    <property type="match status" value="1"/>
</dbReference>
<gene>
    <name evidence="2" type="primary">LOC111023419</name>
</gene>
<keyword evidence="1" id="KW-1185">Reference proteome</keyword>